<reference evidence="2" key="1">
    <citation type="submission" date="2022-10" db="EMBL/GenBank/DDBJ databases">
        <title>Puccinia triticina Genome sequencing and assembly.</title>
        <authorList>
            <person name="Li C."/>
        </authorList>
    </citation>
    <scope>NUCLEOTIDE SEQUENCE</scope>
    <source>
        <strain evidence="2">Pt15</strain>
    </source>
</reference>
<evidence type="ECO:0000313" key="2">
    <source>
        <dbReference type="EMBL" id="WAQ90052.1"/>
    </source>
</evidence>
<evidence type="ECO:0000313" key="3">
    <source>
        <dbReference type="Proteomes" id="UP001164743"/>
    </source>
</evidence>
<dbReference type="InterPro" id="IPR051257">
    <property type="entry name" value="Diverse_CBS-Domain"/>
</dbReference>
<dbReference type="Proteomes" id="UP001164743">
    <property type="component" value="Chromosome 12A"/>
</dbReference>
<accession>A0ABY7D035</accession>
<dbReference type="GeneID" id="77802866"/>
<dbReference type="SUPFAM" id="SSF54631">
    <property type="entry name" value="CBS-domain pair"/>
    <property type="match status" value="2"/>
</dbReference>
<evidence type="ECO:0000256" key="1">
    <source>
        <dbReference type="ARBA" id="ARBA00023122"/>
    </source>
</evidence>
<protein>
    <recommendedName>
        <fullName evidence="4">CBS domain-containing protein</fullName>
    </recommendedName>
</protein>
<dbReference type="Gene3D" id="3.90.1280.20">
    <property type="match status" value="1"/>
</dbReference>
<gene>
    <name evidence="2" type="ORF">PtA15_12A37</name>
</gene>
<name>A0ABY7D035_9BASI</name>
<dbReference type="RefSeq" id="XP_053025607.1">
    <property type="nucleotide sequence ID" value="XM_053161982.1"/>
</dbReference>
<dbReference type="InterPro" id="IPR046342">
    <property type="entry name" value="CBS_dom_sf"/>
</dbReference>
<evidence type="ECO:0008006" key="4">
    <source>
        <dbReference type="Google" id="ProtNLM"/>
    </source>
</evidence>
<dbReference type="Gene3D" id="3.10.580.10">
    <property type="entry name" value="CBS-domain"/>
    <property type="match status" value="1"/>
</dbReference>
<dbReference type="EMBL" id="CP110432">
    <property type="protein sequence ID" value="WAQ90052.1"/>
    <property type="molecule type" value="Genomic_DNA"/>
</dbReference>
<keyword evidence="3" id="KW-1185">Reference proteome</keyword>
<proteinExistence type="predicted"/>
<keyword evidence="1" id="KW-0129">CBS domain</keyword>
<dbReference type="PANTHER" id="PTHR43080:SF2">
    <property type="entry name" value="CBS DOMAIN-CONTAINING PROTEIN"/>
    <property type="match status" value="1"/>
</dbReference>
<organism evidence="2 3">
    <name type="scientific">Puccinia triticina</name>
    <dbReference type="NCBI Taxonomy" id="208348"/>
    <lineage>
        <taxon>Eukaryota</taxon>
        <taxon>Fungi</taxon>
        <taxon>Dikarya</taxon>
        <taxon>Basidiomycota</taxon>
        <taxon>Pucciniomycotina</taxon>
        <taxon>Pucciniomycetes</taxon>
        <taxon>Pucciniales</taxon>
        <taxon>Pucciniaceae</taxon>
        <taxon>Puccinia</taxon>
    </lineage>
</organism>
<dbReference type="PANTHER" id="PTHR43080">
    <property type="entry name" value="CBS DOMAIN-CONTAINING PROTEIN CBSX3, MITOCHONDRIAL"/>
    <property type="match status" value="1"/>
</dbReference>
<sequence length="185" mass="20082">MSFLPYLFVSQVIGDGMDPHTTPVSAIMTRDPMVTIDTTSATEALTKMPVCNDEGDMIGLLDITQVFYELLKKLERACCSSQKLYDPIEGVQSEFSNGMRGATPGAVNPLMVYVEALRNKISSPDLGLILDARTSAATVGNDGRWIAGIFTSKDIVLRVIAAGLDARTCSVVRVMTPHPRRPFQA</sequence>